<dbReference type="Proteomes" id="UP000789570">
    <property type="component" value="Unassembled WGS sequence"/>
</dbReference>
<sequence>MVVNSVVDLPDYARAPGFHFNLGVLLRDKQKELLLNVSNTNEHENIIKVLKNESIIDSKGNKLDDTQARSLVSSLCKEIALIEAGIDNIVRLGGRSRSDKITPFNLEEIVRNRERPVGIEAYLLAQAYKSLDDIKKDADKIQNRLSQRWLTWNEISPYLSFEFAEHYSKFSYYHDDPEVPKFLLDNDNDNDMDIDDESSWKTAGSASRNKPVFEQSNLNSYGIFDNSDEFYYEFDVDDEYVEPIYDSMQSFLCGEKLECGHLCPYKCHFDNPDHINIFCRKECIKLHPECLHPCSKFCGEKCGDCSLVIGDIMLPSCGHLYPRAKCYETRNVDSILCHIKVSKTLPNCGHKLEVMCYESVDDIVCKQPCGELTKCEHINALEAAIRNLDNNRPNMLERFKSIRLYSTDNSKKNNIEGPDKIVPEVTIKEQFYQIGKYHSIPEQQTKLWQNHIKDLYKSYNQLTMIMAHTKNPPHKKAFDAALTRLYNEKSKVPIDVFNFENINIADDSVRFEQSLREVGLIAPQLDRRVYIDAFFEIVNAQKIMFHEVVRIISELPNTEVPHSEERQGYISVLATRKNWIGFCGRIIDSITNHLEKIFQTCEESKYGRHLVQASLELVEFEYQVGRFNLNNRMNPQISISEPIKREIIEKCNKIRKDCKKIQRDYLQKINLEYFQGQCEARIVKLLNDVNELQEKAENYGQLTREEKEQCKLAAAVGGGSHSLTSGNRRNVEFDTMGGTI</sequence>
<accession>A0A9N9BRD6</accession>
<reference evidence="2" key="1">
    <citation type="submission" date="2021-06" db="EMBL/GenBank/DDBJ databases">
        <authorList>
            <person name="Kallberg Y."/>
            <person name="Tangrot J."/>
            <person name="Rosling A."/>
        </authorList>
    </citation>
    <scope>NUCLEOTIDE SEQUENCE</scope>
    <source>
        <strain evidence="2">UK204</strain>
    </source>
</reference>
<evidence type="ECO:0000313" key="2">
    <source>
        <dbReference type="EMBL" id="CAG8573395.1"/>
    </source>
</evidence>
<protein>
    <submittedName>
        <fullName evidence="2">3095_t:CDS:1</fullName>
    </submittedName>
</protein>
<gene>
    <name evidence="2" type="ORF">FCALED_LOCUS7209</name>
</gene>
<dbReference type="EMBL" id="CAJVPQ010001867">
    <property type="protein sequence ID" value="CAG8573395.1"/>
    <property type="molecule type" value="Genomic_DNA"/>
</dbReference>
<dbReference type="OrthoDB" id="2423195at2759"/>
<keyword evidence="3" id="KW-1185">Reference proteome</keyword>
<feature type="coiled-coil region" evidence="1">
    <location>
        <begin position="644"/>
        <end position="709"/>
    </location>
</feature>
<keyword evidence="1" id="KW-0175">Coiled coil</keyword>
<comment type="caution">
    <text evidence="2">The sequence shown here is derived from an EMBL/GenBank/DDBJ whole genome shotgun (WGS) entry which is preliminary data.</text>
</comment>
<proteinExistence type="predicted"/>
<evidence type="ECO:0000256" key="1">
    <source>
        <dbReference type="SAM" id="Coils"/>
    </source>
</evidence>
<dbReference type="AlphaFoldDB" id="A0A9N9BRD6"/>
<name>A0A9N9BRD6_9GLOM</name>
<evidence type="ECO:0000313" key="3">
    <source>
        <dbReference type="Proteomes" id="UP000789570"/>
    </source>
</evidence>
<organism evidence="2 3">
    <name type="scientific">Funneliformis caledonium</name>
    <dbReference type="NCBI Taxonomy" id="1117310"/>
    <lineage>
        <taxon>Eukaryota</taxon>
        <taxon>Fungi</taxon>
        <taxon>Fungi incertae sedis</taxon>
        <taxon>Mucoromycota</taxon>
        <taxon>Glomeromycotina</taxon>
        <taxon>Glomeromycetes</taxon>
        <taxon>Glomerales</taxon>
        <taxon>Glomeraceae</taxon>
        <taxon>Funneliformis</taxon>
    </lineage>
</organism>